<comment type="pathway">
    <text evidence="2">Secondary metabolite biosynthesis.</text>
</comment>
<evidence type="ECO:0000313" key="11">
    <source>
        <dbReference type="EMBL" id="KAJ3843013.1"/>
    </source>
</evidence>
<dbReference type="PANTHER" id="PTHR46300">
    <property type="entry name" value="P450, PUTATIVE (EUROFUNG)-RELATED-RELATED"/>
    <property type="match status" value="1"/>
</dbReference>
<evidence type="ECO:0000256" key="9">
    <source>
        <dbReference type="PIRSR" id="PIRSR602401-1"/>
    </source>
</evidence>
<keyword evidence="6 10" id="KW-0560">Oxidoreductase</keyword>
<dbReference type="InterPro" id="IPR001128">
    <property type="entry name" value="Cyt_P450"/>
</dbReference>
<evidence type="ECO:0000256" key="6">
    <source>
        <dbReference type="ARBA" id="ARBA00023002"/>
    </source>
</evidence>
<comment type="cofactor">
    <cofactor evidence="1 9">
        <name>heme</name>
        <dbReference type="ChEBI" id="CHEBI:30413"/>
    </cofactor>
</comment>
<gene>
    <name evidence="11" type="ORF">F5878DRAFT_606177</name>
</gene>
<dbReference type="PANTHER" id="PTHR46300:SF7">
    <property type="entry name" value="P450, PUTATIVE (EUROFUNG)-RELATED"/>
    <property type="match status" value="1"/>
</dbReference>
<name>A0AA38PHZ4_9AGAR</name>
<dbReference type="Gene3D" id="1.10.630.10">
    <property type="entry name" value="Cytochrome P450"/>
    <property type="match status" value="1"/>
</dbReference>
<dbReference type="InterPro" id="IPR036396">
    <property type="entry name" value="Cyt_P450_sf"/>
</dbReference>
<comment type="similarity">
    <text evidence="3 10">Belongs to the cytochrome P450 family.</text>
</comment>
<dbReference type="SUPFAM" id="SSF48264">
    <property type="entry name" value="Cytochrome P450"/>
    <property type="match status" value="1"/>
</dbReference>
<dbReference type="GO" id="GO:0005506">
    <property type="term" value="F:iron ion binding"/>
    <property type="evidence" value="ECO:0007669"/>
    <property type="project" value="InterPro"/>
</dbReference>
<dbReference type="PROSITE" id="PS00086">
    <property type="entry name" value="CYTOCHROME_P450"/>
    <property type="match status" value="1"/>
</dbReference>
<evidence type="ECO:0000313" key="12">
    <source>
        <dbReference type="Proteomes" id="UP001163846"/>
    </source>
</evidence>
<dbReference type="GO" id="GO:0016705">
    <property type="term" value="F:oxidoreductase activity, acting on paired donors, with incorporation or reduction of molecular oxygen"/>
    <property type="evidence" value="ECO:0007669"/>
    <property type="project" value="InterPro"/>
</dbReference>
<evidence type="ECO:0000256" key="4">
    <source>
        <dbReference type="ARBA" id="ARBA00022617"/>
    </source>
</evidence>
<evidence type="ECO:0000256" key="3">
    <source>
        <dbReference type="ARBA" id="ARBA00010617"/>
    </source>
</evidence>
<dbReference type="AlphaFoldDB" id="A0AA38PHZ4"/>
<dbReference type="GO" id="GO:0020037">
    <property type="term" value="F:heme binding"/>
    <property type="evidence" value="ECO:0007669"/>
    <property type="project" value="InterPro"/>
</dbReference>
<dbReference type="InterPro" id="IPR050364">
    <property type="entry name" value="Cytochrome_P450_fung"/>
</dbReference>
<keyword evidence="4 9" id="KW-0349">Heme</keyword>
<evidence type="ECO:0000256" key="1">
    <source>
        <dbReference type="ARBA" id="ARBA00001971"/>
    </source>
</evidence>
<proteinExistence type="inferred from homology"/>
<organism evidence="11 12">
    <name type="scientific">Lentinula raphanica</name>
    <dbReference type="NCBI Taxonomy" id="153919"/>
    <lineage>
        <taxon>Eukaryota</taxon>
        <taxon>Fungi</taxon>
        <taxon>Dikarya</taxon>
        <taxon>Basidiomycota</taxon>
        <taxon>Agaricomycotina</taxon>
        <taxon>Agaricomycetes</taxon>
        <taxon>Agaricomycetidae</taxon>
        <taxon>Agaricales</taxon>
        <taxon>Marasmiineae</taxon>
        <taxon>Omphalotaceae</taxon>
        <taxon>Lentinula</taxon>
    </lineage>
</organism>
<dbReference type="InterPro" id="IPR002401">
    <property type="entry name" value="Cyt_P450_E_grp-I"/>
</dbReference>
<evidence type="ECO:0000256" key="5">
    <source>
        <dbReference type="ARBA" id="ARBA00022723"/>
    </source>
</evidence>
<dbReference type="PRINTS" id="PR00385">
    <property type="entry name" value="P450"/>
</dbReference>
<dbReference type="InterPro" id="IPR017972">
    <property type="entry name" value="Cyt_P450_CS"/>
</dbReference>
<keyword evidence="5 9" id="KW-0479">Metal-binding</keyword>
<dbReference type="PRINTS" id="PR00463">
    <property type="entry name" value="EP450I"/>
</dbReference>
<comment type="caution">
    <text evidence="11">The sequence shown here is derived from an EMBL/GenBank/DDBJ whole genome shotgun (WGS) entry which is preliminary data.</text>
</comment>
<reference evidence="11" key="1">
    <citation type="submission" date="2022-08" db="EMBL/GenBank/DDBJ databases">
        <authorList>
            <consortium name="DOE Joint Genome Institute"/>
            <person name="Min B."/>
            <person name="Riley R."/>
            <person name="Sierra-Patev S."/>
            <person name="Naranjo-Ortiz M."/>
            <person name="Looney B."/>
            <person name="Konkel Z."/>
            <person name="Slot J.C."/>
            <person name="Sakamoto Y."/>
            <person name="Steenwyk J.L."/>
            <person name="Rokas A."/>
            <person name="Carro J."/>
            <person name="Camarero S."/>
            <person name="Ferreira P."/>
            <person name="Molpeceres G."/>
            <person name="Ruiz-Duenas F.J."/>
            <person name="Serrano A."/>
            <person name="Henrissat B."/>
            <person name="Drula E."/>
            <person name="Hughes K.W."/>
            <person name="Mata J.L."/>
            <person name="Ishikawa N.K."/>
            <person name="Vargas-Isla R."/>
            <person name="Ushijima S."/>
            <person name="Smith C.A."/>
            <person name="Ahrendt S."/>
            <person name="Andreopoulos W."/>
            <person name="He G."/>
            <person name="Labutti K."/>
            <person name="Lipzen A."/>
            <person name="Ng V."/>
            <person name="Sandor L."/>
            <person name="Barry K."/>
            <person name="Martinez A.T."/>
            <person name="Xiao Y."/>
            <person name="Gibbons J.G."/>
            <person name="Terashima K."/>
            <person name="Hibbett D.S."/>
            <person name="Grigoriev I.V."/>
        </authorList>
    </citation>
    <scope>NUCLEOTIDE SEQUENCE</scope>
    <source>
        <strain evidence="11">TFB9207</strain>
    </source>
</reference>
<accession>A0AA38PHZ4</accession>
<dbReference type="EMBL" id="MU805988">
    <property type="protein sequence ID" value="KAJ3843013.1"/>
    <property type="molecule type" value="Genomic_DNA"/>
</dbReference>
<dbReference type="Proteomes" id="UP001163846">
    <property type="component" value="Unassembled WGS sequence"/>
</dbReference>
<protein>
    <submittedName>
        <fullName evidence="11">Cytochrome P450</fullName>
    </submittedName>
</protein>
<keyword evidence="12" id="KW-1185">Reference proteome</keyword>
<dbReference type="CDD" id="cd11065">
    <property type="entry name" value="CYP64-like"/>
    <property type="match status" value="1"/>
</dbReference>
<evidence type="ECO:0000256" key="10">
    <source>
        <dbReference type="RuleBase" id="RU000461"/>
    </source>
</evidence>
<dbReference type="Pfam" id="PF00067">
    <property type="entry name" value="p450"/>
    <property type="match status" value="1"/>
</dbReference>
<feature type="binding site" description="axial binding residue" evidence="9">
    <location>
        <position position="439"/>
    </location>
    <ligand>
        <name>heme</name>
        <dbReference type="ChEBI" id="CHEBI:30413"/>
    </ligand>
    <ligandPart>
        <name>Fe</name>
        <dbReference type="ChEBI" id="CHEBI:18248"/>
    </ligandPart>
</feature>
<keyword evidence="7 9" id="KW-0408">Iron</keyword>
<keyword evidence="8 10" id="KW-0503">Monooxygenase</keyword>
<evidence type="ECO:0000256" key="8">
    <source>
        <dbReference type="ARBA" id="ARBA00023033"/>
    </source>
</evidence>
<evidence type="ECO:0000256" key="2">
    <source>
        <dbReference type="ARBA" id="ARBA00005179"/>
    </source>
</evidence>
<sequence length="515" mass="57715">MILTITLLLVLFSIIFYKQLVLHRQHGRYPLPPGPKKLPIVENLFNMPRNGVIWLEYAALCQQYKSDIIHLSALGNSIVIVNTAKIANDLLDKRSSIYSSRPPSIMLGKLVGWETVFAFRSNDSSWKEQRKIMSQAFPTDSTRFYPMLMRATRNLLEALPYADDIFEPLHVWAAVIIMDATYGMNAEEAKAYLPIARGATEGVVVAGTPGAFLVDQIPILRYIPEWFPGAGFKAKARFWSELRETMTNIPFGLTKQQVAAGIAIPSLTSLALERMNHDQDVGEQEKLVKTAAVAAYGGGSDTTISALHSFIWAMLLHPEVQTQAHHELDRVIGLGNLPSFTHKASLPYIAAIVQETLRYNPVAPIGVPHELIADDVYEGYFLPRGSYIVPLIRSMLHNEEIYPQPDDFNPTRFLDGKGNLDPEVKDPADYAFGFGRRVCPGKFFASTSLWLAIASILSWYSIEPEQDGHGKPIKPQLQKRLQSDPISLLGQLPPFKCRFVPRFEDLRMLNSHEGD</sequence>
<evidence type="ECO:0000256" key="7">
    <source>
        <dbReference type="ARBA" id="ARBA00023004"/>
    </source>
</evidence>
<dbReference type="GO" id="GO:0004497">
    <property type="term" value="F:monooxygenase activity"/>
    <property type="evidence" value="ECO:0007669"/>
    <property type="project" value="UniProtKB-KW"/>
</dbReference>